<keyword evidence="1" id="KW-0812">Transmembrane</keyword>
<dbReference type="RefSeq" id="WP_248650961.1">
    <property type="nucleotide sequence ID" value="NZ_CP096659.1"/>
</dbReference>
<evidence type="ECO:0000256" key="1">
    <source>
        <dbReference type="SAM" id="Phobius"/>
    </source>
</evidence>
<gene>
    <name evidence="3" type="ORF">M0R89_02350</name>
</gene>
<dbReference type="AlphaFoldDB" id="A0A8U0HVF6"/>
<dbReference type="GeneID" id="72184003"/>
<keyword evidence="4" id="KW-1185">Reference proteome</keyword>
<keyword evidence="1" id="KW-0472">Membrane</keyword>
<proteinExistence type="predicted"/>
<evidence type="ECO:0000313" key="3">
    <source>
        <dbReference type="EMBL" id="UPV74918.1"/>
    </source>
</evidence>
<dbReference type="EMBL" id="CP096659">
    <property type="protein sequence ID" value="UPV74918.1"/>
    <property type="molecule type" value="Genomic_DNA"/>
</dbReference>
<dbReference type="Pfam" id="PF23996">
    <property type="entry name" value="DUF7314"/>
    <property type="match status" value="1"/>
</dbReference>
<evidence type="ECO:0000313" key="4">
    <source>
        <dbReference type="Proteomes" id="UP000830729"/>
    </source>
</evidence>
<keyword evidence="1" id="KW-1133">Transmembrane helix</keyword>
<dbReference type="KEGG" id="halx:M0R89_02350"/>
<protein>
    <recommendedName>
        <fullName evidence="2">DUF7314 domain-containing protein</fullName>
    </recommendedName>
</protein>
<feature type="domain" description="DUF7314" evidence="2">
    <location>
        <begin position="1"/>
        <end position="84"/>
    </location>
</feature>
<dbReference type="InterPro" id="IPR055738">
    <property type="entry name" value="DUF7314"/>
</dbReference>
<sequence>MADEFIKGLGVATVGGLGSMVIAGWYNTPTFAARQEPQLLAPDPTNVGAYGQFALVLKDALFWFALVGVLVFWVIVPAVHQLRSS</sequence>
<reference evidence="3 4" key="1">
    <citation type="submission" date="2022-04" db="EMBL/GenBank/DDBJ databases">
        <title>Diverse halophilic archaea isolated from saline environments.</title>
        <authorList>
            <person name="Cui H.-L."/>
        </authorList>
    </citation>
    <scope>NUCLEOTIDE SEQUENCE [LARGE SCALE GENOMIC DNA]</scope>
    <source>
        <strain evidence="3 4">XZYJT49</strain>
    </source>
</reference>
<evidence type="ECO:0000259" key="2">
    <source>
        <dbReference type="Pfam" id="PF23996"/>
    </source>
</evidence>
<accession>A0A8U0HVF6</accession>
<feature type="transmembrane region" description="Helical" evidence="1">
    <location>
        <begin position="60"/>
        <end position="79"/>
    </location>
</feature>
<dbReference type="Proteomes" id="UP000830729">
    <property type="component" value="Chromosome"/>
</dbReference>
<organism evidence="3 4">
    <name type="scientific">Halorussus limi</name>
    <dbReference type="NCBI Taxonomy" id="2938695"/>
    <lineage>
        <taxon>Archaea</taxon>
        <taxon>Methanobacteriati</taxon>
        <taxon>Methanobacteriota</taxon>
        <taxon>Stenosarchaea group</taxon>
        <taxon>Halobacteria</taxon>
        <taxon>Halobacteriales</taxon>
        <taxon>Haladaptataceae</taxon>
        <taxon>Halorussus</taxon>
    </lineage>
</organism>
<name>A0A8U0HVF6_9EURY</name>